<dbReference type="EMBL" id="SSOP01000516">
    <property type="protein sequence ID" value="KAB5588240.1"/>
    <property type="molecule type" value="Genomic_DNA"/>
</dbReference>
<gene>
    <name evidence="2" type="ORF">CTheo_8317</name>
</gene>
<evidence type="ECO:0000313" key="3">
    <source>
        <dbReference type="Proteomes" id="UP000383932"/>
    </source>
</evidence>
<feature type="transmembrane region" description="Helical" evidence="1">
    <location>
        <begin position="441"/>
        <end position="462"/>
    </location>
</feature>
<dbReference type="OrthoDB" id="3208378at2759"/>
<keyword evidence="1" id="KW-0472">Membrane</keyword>
<evidence type="ECO:0000313" key="2">
    <source>
        <dbReference type="EMBL" id="KAB5588240.1"/>
    </source>
</evidence>
<reference evidence="2 3" key="1">
    <citation type="journal article" date="2019" name="Fungal Biol. Biotechnol.">
        <title>Draft genome sequence of fastidious pathogen Ceratobasidium theobromae, which causes vascular-streak dieback in Theobroma cacao.</title>
        <authorList>
            <person name="Ali S.S."/>
            <person name="Asman A."/>
            <person name="Shao J."/>
            <person name="Firmansyah A.P."/>
            <person name="Susilo A.W."/>
            <person name="Rosmana A."/>
            <person name="McMahon P."/>
            <person name="Junaid M."/>
            <person name="Guest D."/>
            <person name="Kheng T.Y."/>
            <person name="Meinhardt L.W."/>
            <person name="Bailey B.A."/>
        </authorList>
    </citation>
    <scope>NUCLEOTIDE SEQUENCE [LARGE SCALE GENOMIC DNA]</scope>
    <source>
        <strain evidence="2 3">CT2</strain>
    </source>
</reference>
<keyword evidence="1" id="KW-1133">Transmembrane helix</keyword>
<accession>A0A5N5Q8X3</accession>
<dbReference type="Proteomes" id="UP000383932">
    <property type="component" value="Unassembled WGS sequence"/>
</dbReference>
<organism evidence="2 3">
    <name type="scientific">Ceratobasidium theobromae</name>
    <dbReference type="NCBI Taxonomy" id="1582974"/>
    <lineage>
        <taxon>Eukaryota</taxon>
        <taxon>Fungi</taxon>
        <taxon>Dikarya</taxon>
        <taxon>Basidiomycota</taxon>
        <taxon>Agaricomycotina</taxon>
        <taxon>Agaricomycetes</taxon>
        <taxon>Cantharellales</taxon>
        <taxon>Ceratobasidiaceae</taxon>
        <taxon>Ceratobasidium</taxon>
    </lineage>
</organism>
<keyword evidence="3" id="KW-1185">Reference proteome</keyword>
<proteinExistence type="predicted"/>
<comment type="caution">
    <text evidence="2">The sequence shown here is derived from an EMBL/GenBank/DDBJ whole genome shotgun (WGS) entry which is preliminary data.</text>
</comment>
<protein>
    <recommendedName>
        <fullName evidence="4">Transmembrane protein</fullName>
    </recommendedName>
</protein>
<sequence>MGITGFINLYVDGNHFNMTERRPSVALPDGTSAPGGHYAPLQSDIATLLSTSQMTLRWVIAGWATSLGWRGAFLLMERVGLRLQDLKGIIRYSLLPPPSYLKHPLAFLVGLTLIATILAQSASPIMTGSITWQPSTWPAKTVAEETVNISVASNSQNWVYYQEASRFRERVAIQAGGLLSYAWGRDVELGVMKRVIPSISGLNINSTIGNVTIPYFAVTSLEWISDPMTELTPLQRDVNKMYLTMGTRQGAGALVVPGTLGIIPNSEWTNTSSFPPPSVVSETGTLVLYTSKQSSEIPCLANNSIISTHLPPSIGFVKQDLWCYAFARLAYQAGVGQCTNCRLSSYGTVRNDTPLTLQADPMVSEALALAPDVTSNLVLMNISIPSSWGNIDDYVIELLARSYSGAWIALAEYLGKDSPQLTSPFAATTPALRAQVDLTRVYIWLGIHLLVTATALMLMAALSKAKYTLTENIPMVPFYLVTNEVPMDELSDSWGSLKVEPMGDRWKVRVEGSSGNMLKQVNIQEEQLLHQRKRSEGYILDLPSNGHSH</sequence>
<evidence type="ECO:0008006" key="4">
    <source>
        <dbReference type="Google" id="ProtNLM"/>
    </source>
</evidence>
<name>A0A5N5Q8X3_9AGAM</name>
<evidence type="ECO:0000256" key="1">
    <source>
        <dbReference type="SAM" id="Phobius"/>
    </source>
</evidence>
<keyword evidence="1" id="KW-0812">Transmembrane</keyword>
<dbReference type="AlphaFoldDB" id="A0A5N5Q8X3"/>